<protein>
    <submittedName>
        <fullName evidence="6">LysR family transcriptional regulator</fullName>
    </submittedName>
</protein>
<dbReference type="InterPro" id="IPR005119">
    <property type="entry name" value="LysR_subst-bd"/>
</dbReference>
<dbReference type="Pfam" id="PF00126">
    <property type="entry name" value="HTH_1"/>
    <property type="match status" value="1"/>
</dbReference>
<dbReference type="InterPro" id="IPR050950">
    <property type="entry name" value="HTH-type_LysR_regulators"/>
</dbReference>
<sequence length="294" mass="33574">MELRQLRYFLKAKELLNFTEAAHSLYISQSTLSQQIKHLEDELGVPLFDRIGKRIVLTEAGRLFADYAMQSVHQADNGLQILQDLNNMDTGEIRIGLTYGLKPIFTPALIRFMTKYPKMKLQVVLGTSQELLERLTNFEFDFLLSFLISEKEKHFNYQLLFQSPMALVMAKKSPLSAKKKITMEEISELPLALPAKGYSTREFITEVFRERGLSPEISLEINDIPTLLDVVKTGNWYSILSQFSISKKDEVASVPIQGVNTQRRAMIISLKGSYEKKSVKAFYEFIKAASENLS</sequence>
<dbReference type="InterPro" id="IPR036388">
    <property type="entry name" value="WH-like_DNA-bd_sf"/>
</dbReference>
<accession>A0A7K1U0T4</accession>
<reference evidence="6 7" key="1">
    <citation type="submission" date="2019-12" db="EMBL/GenBank/DDBJ databases">
        <title>Chitinophaga sp. strain ysch24 (GDMCC 1.1355), whole genome shotgun sequence.</title>
        <authorList>
            <person name="Zhang X."/>
        </authorList>
    </citation>
    <scope>NUCLEOTIDE SEQUENCE [LARGE SCALE GENOMIC DNA]</scope>
    <source>
        <strain evidence="7">ysch24</strain>
    </source>
</reference>
<evidence type="ECO:0000256" key="1">
    <source>
        <dbReference type="ARBA" id="ARBA00009437"/>
    </source>
</evidence>
<name>A0A7K1U0T4_9BACT</name>
<dbReference type="PANTHER" id="PTHR30419">
    <property type="entry name" value="HTH-TYPE TRANSCRIPTIONAL REGULATOR YBHD"/>
    <property type="match status" value="1"/>
</dbReference>
<dbReference type="Gene3D" id="3.40.190.290">
    <property type="match status" value="1"/>
</dbReference>
<dbReference type="RefSeq" id="WP_157305318.1">
    <property type="nucleotide sequence ID" value="NZ_WRXN01000002.1"/>
</dbReference>
<dbReference type="SUPFAM" id="SSF53850">
    <property type="entry name" value="Periplasmic binding protein-like II"/>
    <property type="match status" value="1"/>
</dbReference>
<keyword evidence="4" id="KW-0804">Transcription</keyword>
<dbReference type="GO" id="GO:0005829">
    <property type="term" value="C:cytosol"/>
    <property type="evidence" value="ECO:0007669"/>
    <property type="project" value="TreeGrafter"/>
</dbReference>
<evidence type="ECO:0000313" key="6">
    <source>
        <dbReference type="EMBL" id="MVT07896.1"/>
    </source>
</evidence>
<dbReference type="SUPFAM" id="SSF46785">
    <property type="entry name" value="Winged helix' DNA-binding domain"/>
    <property type="match status" value="1"/>
</dbReference>
<proteinExistence type="inferred from homology"/>
<dbReference type="Proteomes" id="UP000461730">
    <property type="component" value="Unassembled WGS sequence"/>
</dbReference>
<evidence type="ECO:0000256" key="3">
    <source>
        <dbReference type="ARBA" id="ARBA00023125"/>
    </source>
</evidence>
<dbReference type="InterPro" id="IPR000847">
    <property type="entry name" value="LysR_HTH_N"/>
</dbReference>
<dbReference type="GO" id="GO:0003700">
    <property type="term" value="F:DNA-binding transcription factor activity"/>
    <property type="evidence" value="ECO:0007669"/>
    <property type="project" value="InterPro"/>
</dbReference>
<organism evidence="6 7">
    <name type="scientific">Chitinophaga tropicalis</name>
    <dbReference type="NCBI Taxonomy" id="2683588"/>
    <lineage>
        <taxon>Bacteria</taxon>
        <taxon>Pseudomonadati</taxon>
        <taxon>Bacteroidota</taxon>
        <taxon>Chitinophagia</taxon>
        <taxon>Chitinophagales</taxon>
        <taxon>Chitinophagaceae</taxon>
        <taxon>Chitinophaga</taxon>
    </lineage>
</organism>
<dbReference type="InterPro" id="IPR036390">
    <property type="entry name" value="WH_DNA-bd_sf"/>
</dbReference>
<dbReference type="PANTHER" id="PTHR30419:SF8">
    <property type="entry name" value="NITROGEN ASSIMILATION TRANSCRIPTIONAL ACTIVATOR-RELATED"/>
    <property type="match status" value="1"/>
</dbReference>
<dbReference type="FunFam" id="1.10.10.10:FF:000001">
    <property type="entry name" value="LysR family transcriptional regulator"/>
    <property type="match status" value="1"/>
</dbReference>
<keyword evidence="7" id="KW-1185">Reference proteome</keyword>
<dbReference type="CDD" id="cd05466">
    <property type="entry name" value="PBP2_LTTR_substrate"/>
    <property type="match status" value="1"/>
</dbReference>
<dbReference type="GO" id="GO:0003677">
    <property type="term" value="F:DNA binding"/>
    <property type="evidence" value="ECO:0007669"/>
    <property type="project" value="UniProtKB-KW"/>
</dbReference>
<dbReference type="Gene3D" id="1.10.10.10">
    <property type="entry name" value="Winged helix-like DNA-binding domain superfamily/Winged helix DNA-binding domain"/>
    <property type="match status" value="1"/>
</dbReference>
<evidence type="ECO:0000313" key="7">
    <source>
        <dbReference type="Proteomes" id="UP000461730"/>
    </source>
</evidence>
<comment type="similarity">
    <text evidence="1">Belongs to the LysR transcriptional regulatory family.</text>
</comment>
<gene>
    <name evidence="6" type="ORF">GO493_06460</name>
</gene>
<comment type="caution">
    <text evidence="6">The sequence shown here is derived from an EMBL/GenBank/DDBJ whole genome shotgun (WGS) entry which is preliminary data.</text>
</comment>
<keyword evidence="2" id="KW-0805">Transcription regulation</keyword>
<keyword evidence="3" id="KW-0238">DNA-binding</keyword>
<dbReference type="EMBL" id="WRXN01000002">
    <property type="protein sequence ID" value="MVT07896.1"/>
    <property type="molecule type" value="Genomic_DNA"/>
</dbReference>
<evidence type="ECO:0000256" key="4">
    <source>
        <dbReference type="ARBA" id="ARBA00023163"/>
    </source>
</evidence>
<dbReference type="PRINTS" id="PR00039">
    <property type="entry name" value="HTHLYSR"/>
</dbReference>
<dbReference type="Pfam" id="PF03466">
    <property type="entry name" value="LysR_substrate"/>
    <property type="match status" value="1"/>
</dbReference>
<dbReference type="PROSITE" id="PS50931">
    <property type="entry name" value="HTH_LYSR"/>
    <property type="match status" value="1"/>
</dbReference>
<evidence type="ECO:0000259" key="5">
    <source>
        <dbReference type="PROSITE" id="PS50931"/>
    </source>
</evidence>
<evidence type="ECO:0000256" key="2">
    <source>
        <dbReference type="ARBA" id="ARBA00023015"/>
    </source>
</evidence>
<feature type="domain" description="HTH lysR-type" evidence="5">
    <location>
        <begin position="1"/>
        <end position="58"/>
    </location>
</feature>
<dbReference type="AlphaFoldDB" id="A0A7K1U0T4"/>